<accession>A0A256ICD2</accession>
<dbReference type="Pfam" id="PF00534">
    <property type="entry name" value="Glycos_transf_1"/>
    <property type="match status" value="1"/>
</dbReference>
<evidence type="ECO:0008006" key="5">
    <source>
        <dbReference type="Google" id="ProtNLM"/>
    </source>
</evidence>
<evidence type="ECO:0000313" key="4">
    <source>
        <dbReference type="Proteomes" id="UP000216308"/>
    </source>
</evidence>
<dbReference type="GO" id="GO:0016757">
    <property type="term" value="F:glycosyltransferase activity"/>
    <property type="evidence" value="ECO:0007669"/>
    <property type="project" value="InterPro"/>
</dbReference>
<evidence type="ECO:0000259" key="1">
    <source>
        <dbReference type="Pfam" id="PF00534"/>
    </source>
</evidence>
<feature type="domain" description="Glycosyltransferase subfamily 4-like N-terminal" evidence="2">
    <location>
        <begin position="14"/>
        <end position="181"/>
    </location>
</feature>
<organism evidence="3 4">
    <name type="scientific">Halorubrum halodurans</name>
    <dbReference type="NCBI Taxonomy" id="1383851"/>
    <lineage>
        <taxon>Archaea</taxon>
        <taxon>Methanobacteriati</taxon>
        <taxon>Methanobacteriota</taxon>
        <taxon>Stenosarchaea group</taxon>
        <taxon>Halobacteria</taxon>
        <taxon>Halobacteriales</taxon>
        <taxon>Haloferacaceae</taxon>
        <taxon>Halorubrum</taxon>
    </lineage>
</organism>
<evidence type="ECO:0000313" key="3">
    <source>
        <dbReference type="EMBL" id="OYR54180.1"/>
    </source>
</evidence>
<dbReference type="Proteomes" id="UP000216308">
    <property type="component" value="Unassembled WGS sequence"/>
</dbReference>
<name>A0A256ICD2_9EURY</name>
<dbReference type="AlphaFoldDB" id="A0A256ICD2"/>
<proteinExistence type="predicted"/>
<reference evidence="3 4" key="1">
    <citation type="journal article" date="2014" name="Front. Microbiol.">
        <title>Population and genomic analysis of the genus Halorubrum.</title>
        <authorList>
            <person name="Fullmer M.S."/>
            <person name="Soucy S.M."/>
            <person name="Swithers K.S."/>
            <person name="Makkay A.M."/>
            <person name="Wheeler R."/>
            <person name="Ventosa A."/>
            <person name="Gogarten J.P."/>
            <person name="Papke R.T."/>
        </authorList>
    </citation>
    <scope>NUCLEOTIDE SEQUENCE [LARGE SCALE GENOMIC DNA]</scope>
    <source>
        <strain evidence="3 4">Cb34</strain>
    </source>
</reference>
<evidence type="ECO:0000259" key="2">
    <source>
        <dbReference type="Pfam" id="PF13439"/>
    </source>
</evidence>
<dbReference type="InterPro" id="IPR028098">
    <property type="entry name" value="Glyco_trans_4-like_N"/>
</dbReference>
<comment type="caution">
    <text evidence="3">The sequence shown here is derived from an EMBL/GenBank/DDBJ whole genome shotgun (WGS) entry which is preliminary data.</text>
</comment>
<gene>
    <name evidence="3" type="ORF">DJ70_14565</name>
</gene>
<dbReference type="PANTHER" id="PTHR45947:SF14">
    <property type="entry name" value="SLL1723 PROTEIN"/>
    <property type="match status" value="1"/>
</dbReference>
<dbReference type="InterPro" id="IPR050194">
    <property type="entry name" value="Glycosyltransferase_grp1"/>
</dbReference>
<sequence>MTRILHLITRFIGGGAEKTVKNQIRGLQNQEYEIHLGFGKEHDPKRVATIQDMGIKTVCFEKIEHYSLARSIPAVVQVARYLRKENIELIHTHSTEAGIIGRWAATIARTPVVLHEIHGDPIAEDRHTALNTFILCMERLSAPLTTRIIVKSERIQRSFIDRGIGTKDKYKLIYHGIDLNRFKNEAPAPLPESDTELRLLFIGRLQDGKGLFDLIEACEQLGSYDVDLLIAGDGPLKSDLRREIESRGLEESIHLLGYREDVPELLAASDVLVLPSYREGTPRVVSEALASGTPVVSTRIAGIPEQVSHGESGLLIDPGDVGALVDALSRLLNSGELRKEMSESCQSQVEQFSVEREQREISQLYQRLCSNIKRQT</sequence>
<dbReference type="RefSeq" id="WP_094534259.1">
    <property type="nucleotide sequence ID" value="NZ_NHPJ01000130.1"/>
</dbReference>
<keyword evidence="4" id="KW-1185">Reference proteome</keyword>
<feature type="domain" description="Glycosyl transferase family 1" evidence="1">
    <location>
        <begin position="184"/>
        <end position="344"/>
    </location>
</feature>
<dbReference type="CDD" id="cd03808">
    <property type="entry name" value="GT4_CapM-like"/>
    <property type="match status" value="1"/>
</dbReference>
<dbReference type="Pfam" id="PF13439">
    <property type="entry name" value="Glyco_transf_4"/>
    <property type="match status" value="1"/>
</dbReference>
<dbReference type="PANTHER" id="PTHR45947">
    <property type="entry name" value="SULFOQUINOVOSYL TRANSFERASE SQD2"/>
    <property type="match status" value="1"/>
</dbReference>
<dbReference type="EMBL" id="NHPJ01000130">
    <property type="protein sequence ID" value="OYR54180.1"/>
    <property type="molecule type" value="Genomic_DNA"/>
</dbReference>
<protein>
    <recommendedName>
        <fullName evidence="5">Glycosyltransferase family 1 protein</fullName>
    </recommendedName>
</protein>
<dbReference type="SUPFAM" id="SSF53756">
    <property type="entry name" value="UDP-Glycosyltransferase/glycogen phosphorylase"/>
    <property type="match status" value="1"/>
</dbReference>
<dbReference type="InterPro" id="IPR001296">
    <property type="entry name" value="Glyco_trans_1"/>
</dbReference>
<dbReference type="Gene3D" id="3.40.50.2000">
    <property type="entry name" value="Glycogen Phosphorylase B"/>
    <property type="match status" value="2"/>
</dbReference>